<comment type="caution">
    <text evidence="3">The sequence shown here is derived from an EMBL/GenBank/DDBJ whole genome shotgun (WGS) entry which is preliminary data.</text>
</comment>
<evidence type="ECO:0000313" key="4">
    <source>
        <dbReference type="Proteomes" id="UP001190700"/>
    </source>
</evidence>
<protein>
    <recommendedName>
        <fullName evidence="5">Glycine-rich protein</fullName>
    </recommendedName>
</protein>
<reference evidence="3 4" key="1">
    <citation type="journal article" date="2015" name="Genome Biol. Evol.">
        <title>Comparative Genomics of a Bacterivorous Green Alga Reveals Evolutionary Causalities and Consequences of Phago-Mixotrophic Mode of Nutrition.</title>
        <authorList>
            <person name="Burns J.A."/>
            <person name="Paasch A."/>
            <person name="Narechania A."/>
            <person name="Kim E."/>
        </authorList>
    </citation>
    <scope>NUCLEOTIDE SEQUENCE [LARGE SCALE GENOMIC DNA]</scope>
    <source>
        <strain evidence="3 4">PLY_AMNH</strain>
    </source>
</reference>
<sequence>MYSKLLLLIFTICLLVFPEVDAYQSRKLLNAQSRAAKGARAREKENQSKFPPMGYPGMGPPLFHGGGGNGGGGSSGGGNEVGGGNGGGGNGGGGNGGGGNGGGDNGQNAQKATLVRWMMNGK</sequence>
<proteinExistence type="predicted"/>
<dbReference type="Proteomes" id="UP001190700">
    <property type="component" value="Unassembled WGS sequence"/>
</dbReference>
<feature type="signal peptide" evidence="2">
    <location>
        <begin position="1"/>
        <end position="22"/>
    </location>
</feature>
<evidence type="ECO:0000313" key="3">
    <source>
        <dbReference type="EMBL" id="KAK3249733.1"/>
    </source>
</evidence>
<organism evidence="3 4">
    <name type="scientific">Cymbomonas tetramitiformis</name>
    <dbReference type="NCBI Taxonomy" id="36881"/>
    <lineage>
        <taxon>Eukaryota</taxon>
        <taxon>Viridiplantae</taxon>
        <taxon>Chlorophyta</taxon>
        <taxon>Pyramimonadophyceae</taxon>
        <taxon>Pyramimonadales</taxon>
        <taxon>Pyramimonadaceae</taxon>
        <taxon>Cymbomonas</taxon>
    </lineage>
</organism>
<accession>A0AAE0C798</accession>
<gene>
    <name evidence="3" type="ORF">CYMTET_40853</name>
</gene>
<keyword evidence="4" id="KW-1185">Reference proteome</keyword>
<evidence type="ECO:0008006" key="5">
    <source>
        <dbReference type="Google" id="ProtNLM"/>
    </source>
</evidence>
<evidence type="ECO:0000256" key="2">
    <source>
        <dbReference type="SAM" id="SignalP"/>
    </source>
</evidence>
<feature type="chain" id="PRO_5042063587" description="Glycine-rich protein" evidence="2">
    <location>
        <begin position="23"/>
        <end position="122"/>
    </location>
</feature>
<keyword evidence="2" id="KW-0732">Signal</keyword>
<evidence type="ECO:0000256" key="1">
    <source>
        <dbReference type="SAM" id="MobiDB-lite"/>
    </source>
</evidence>
<feature type="region of interest" description="Disordered" evidence="1">
    <location>
        <begin position="33"/>
        <end position="114"/>
    </location>
</feature>
<name>A0AAE0C798_9CHLO</name>
<dbReference type="AlphaFoldDB" id="A0AAE0C798"/>
<feature type="compositionally biased region" description="Gly residues" evidence="1">
    <location>
        <begin position="64"/>
        <end position="105"/>
    </location>
</feature>
<dbReference type="EMBL" id="LGRX02027174">
    <property type="protein sequence ID" value="KAK3249733.1"/>
    <property type="molecule type" value="Genomic_DNA"/>
</dbReference>